<dbReference type="SUPFAM" id="SSF158446">
    <property type="entry name" value="IVS-encoded protein-like"/>
    <property type="match status" value="1"/>
</dbReference>
<organism evidence="1">
    <name type="scientific">marine sediment metagenome</name>
    <dbReference type="NCBI Taxonomy" id="412755"/>
    <lineage>
        <taxon>unclassified sequences</taxon>
        <taxon>metagenomes</taxon>
        <taxon>ecological metagenomes</taxon>
    </lineage>
</organism>
<reference evidence="1" key="1">
    <citation type="journal article" date="2015" name="Nature">
        <title>Complex archaea that bridge the gap between prokaryotes and eukaryotes.</title>
        <authorList>
            <person name="Spang A."/>
            <person name="Saw J.H."/>
            <person name="Jorgensen S.L."/>
            <person name="Zaremba-Niedzwiedzka K."/>
            <person name="Martijn J."/>
            <person name="Lind A.E."/>
            <person name="van Eijk R."/>
            <person name="Schleper C."/>
            <person name="Guy L."/>
            <person name="Ettema T.J."/>
        </authorList>
    </citation>
    <scope>NUCLEOTIDE SEQUENCE</scope>
</reference>
<evidence type="ECO:0000313" key="1">
    <source>
        <dbReference type="EMBL" id="KKN87642.1"/>
    </source>
</evidence>
<dbReference type="Gene3D" id="1.20.1440.60">
    <property type="entry name" value="23S rRNA-intervening sequence"/>
    <property type="match status" value="1"/>
</dbReference>
<comment type="caution">
    <text evidence="1">The sequence shown here is derived from an EMBL/GenBank/DDBJ whole genome shotgun (WGS) entry which is preliminary data.</text>
</comment>
<protein>
    <recommendedName>
        <fullName evidence="2">Four helix bundle protein</fullName>
    </recommendedName>
</protein>
<dbReference type="NCBIfam" id="TIGR02436">
    <property type="entry name" value="four helix bundle protein"/>
    <property type="match status" value="1"/>
</dbReference>
<dbReference type="PANTHER" id="PTHR38471">
    <property type="entry name" value="FOUR HELIX BUNDLE PROTEIN"/>
    <property type="match status" value="1"/>
</dbReference>
<gene>
    <name evidence="1" type="ORF">LCGC14_0256910</name>
</gene>
<dbReference type="Pfam" id="PF05635">
    <property type="entry name" value="23S_rRNA_IVP"/>
    <property type="match status" value="1"/>
</dbReference>
<proteinExistence type="predicted"/>
<evidence type="ECO:0008006" key="2">
    <source>
        <dbReference type="Google" id="ProtNLM"/>
    </source>
</evidence>
<dbReference type="PANTHER" id="PTHR38471:SF2">
    <property type="entry name" value="FOUR HELIX BUNDLE PROTEIN"/>
    <property type="match status" value="1"/>
</dbReference>
<name>A0A0F9UJU5_9ZZZZ</name>
<accession>A0A0F9UJU5</accession>
<sequence length="125" mass="14593">MSKEQTKNILLEKADKLAFQVYQVSKKFPKSELFGLTSQVQRSALSIPLNIIEGFARQRPKEYVRFLEVSYASLKETKYLLYFAHREKYITKIDYEKIIQLAEEIGKIIWSKINKLKQGIADSSN</sequence>
<dbReference type="CDD" id="cd16377">
    <property type="entry name" value="23S_rRNA_IVP_like"/>
    <property type="match status" value="1"/>
</dbReference>
<dbReference type="InterPro" id="IPR036583">
    <property type="entry name" value="23S_rRNA_IVS_sf"/>
</dbReference>
<dbReference type="EMBL" id="LAZR01000136">
    <property type="protein sequence ID" value="KKN87642.1"/>
    <property type="molecule type" value="Genomic_DNA"/>
</dbReference>
<dbReference type="AlphaFoldDB" id="A0A0F9UJU5"/>
<dbReference type="InterPro" id="IPR012657">
    <property type="entry name" value="23S_rRNA-intervening_sequence"/>
</dbReference>